<comment type="caution">
    <text evidence="1">The sequence shown here is derived from an EMBL/GenBank/DDBJ whole genome shotgun (WGS) entry which is preliminary data.</text>
</comment>
<sequence>MKNRILAALTLGLLLSACGQSREEELKEQHSKGAELVEDKAAMAKGLGDALQKDGKDAARSITQGVGGVMKGMAQGVDFVEADFKIQLSESAKSKQLKAERAVLQEKNADGQKGLKVYVLSEQAFNGKLQLRALDEKGNELGRSQKVEQTLAADDANYVDFRFDAATPLSRVAQFVIYSTQ</sequence>
<keyword evidence="2" id="KW-1185">Reference proteome</keyword>
<reference evidence="2" key="1">
    <citation type="journal article" date="2019" name="Int. J. Syst. Evol. Microbiol.">
        <title>The Global Catalogue of Microorganisms (GCM) 10K type strain sequencing project: providing services to taxonomists for standard genome sequencing and annotation.</title>
        <authorList>
            <consortium name="The Broad Institute Genomics Platform"/>
            <consortium name="The Broad Institute Genome Sequencing Center for Infectious Disease"/>
            <person name="Wu L."/>
            <person name="Ma J."/>
        </authorList>
    </citation>
    <scope>NUCLEOTIDE SEQUENCE [LARGE SCALE GENOMIC DNA]</scope>
    <source>
        <strain evidence="2">CCUG 62945</strain>
    </source>
</reference>
<gene>
    <name evidence="1" type="ORF">ACFQNF_20060</name>
</gene>
<accession>A0ABW2R372</accession>
<proteinExistence type="predicted"/>
<dbReference type="EMBL" id="JBHTBQ010000046">
    <property type="protein sequence ID" value="MFC7422156.1"/>
    <property type="molecule type" value="Genomic_DNA"/>
</dbReference>
<evidence type="ECO:0008006" key="3">
    <source>
        <dbReference type="Google" id="ProtNLM"/>
    </source>
</evidence>
<organism evidence="1 2">
    <name type="scientific">Iodobacter arcticus</name>
    <dbReference type="NCBI Taxonomy" id="590593"/>
    <lineage>
        <taxon>Bacteria</taxon>
        <taxon>Pseudomonadati</taxon>
        <taxon>Pseudomonadota</taxon>
        <taxon>Betaproteobacteria</taxon>
        <taxon>Neisseriales</taxon>
        <taxon>Chitinibacteraceae</taxon>
        <taxon>Iodobacter</taxon>
    </lineage>
</organism>
<dbReference type="Proteomes" id="UP001596473">
    <property type="component" value="Unassembled WGS sequence"/>
</dbReference>
<evidence type="ECO:0000313" key="1">
    <source>
        <dbReference type="EMBL" id="MFC7422156.1"/>
    </source>
</evidence>
<protein>
    <recommendedName>
        <fullName evidence="3">Lipoprotein</fullName>
    </recommendedName>
</protein>
<evidence type="ECO:0000313" key="2">
    <source>
        <dbReference type="Proteomes" id="UP001596473"/>
    </source>
</evidence>
<name>A0ABW2R372_9NEIS</name>
<dbReference type="RefSeq" id="WP_380190049.1">
    <property type="nucleotide sequence ID" value="NZ_JBHTBQ010000046.1"/>
</dbReference>
<dbReference type="PROSITE" id="PS51257">
    <property type="entry name" value="PROKAR_LIPOPROTEIN"/>
    <property type="match status" value="1"/>
</dbReference>